<dbReference type="GeneID" id="17040715"/>
<gene>
    <name evidence="1" type="ORF">COCSUDRAFT_63865</name>
</gene>
<dbReference type="RefSeq" id="XP_005647272.1">
    <property type="nucleotide sequence ID" value="XM_005647215.1"/>
</dbReference>
<proteinExistence type="predicted"/>
<organism evidence="1 2">
    <name type="scientific">Coccomyxa subellipsoidea (strain C-169)</name>
    <name type="common">Green microalga</name>
    <dbReference type="NCBI Taxonomy" id="574566"/>
    <lineage>
        <taxon>Eukaryota</taxon>
        <taxon>Viridiplantae</taxon>
        <taxon>Chlorophyta</taxon>
        <taxon>core chlorophytes</taxon>
        <taxon>Trebouxiophyceae</taxon>
        <taxon>Trebouxiophyceae incertae sedis</taxon>
        <taxon>Coccomyxaceae</taxon>
        <taxon>Coccomyxa</taxon>
        <taxon>Coccomyxa subellipsoidea</taxon>
    </lineage>
</organism>
<keyword evidence="2" id="KW-1185">Reference proteome</keyword>
<dbReference type="OrthoDB" id="10565927at2759"/>
<dbReference type="EMBL" id="AGSI01000009">
    <property type="protein sequence ID" value="EIE22728.1"/>
    <property type="molecule type" value="Genomic_DNA"/>
</dbReference>
<reference evidence="1 2" key="1">
    <citation type="journal article" date="2012" name="Genome Biol.">
        <title>The genome of the polar eukaryotic microalga coccomyxa subellipsoidea reveals traits of cold adaptation.</title>
        <authorList>
            <person name="Blanc G."/>
            <person name="Agarkova I."/>
            <person name="Grimwood J."/>
            <person name="Kuo A."/>
            <person name="Brueggeman A."/>
            <person name="Dunigan D."/>
            <person name="Gurnon J."/>
            <person name="Ladunga I."/>
            <person name="Lindquist E."/>
            <person name="Lucas S."/>
            <person name="Pangilinan J."/>
            <person name="Proschold T."/>
            <person name="Salamov A."/>
            <person name="Schmutz J."/>
            <person name="Weeks D."/>
            <person name="Yamada T."/>
            <person name="Claverie J.M."/>
            <person name="Grigoriev I."/>
            <person name="Van Etten J."/>
            <person name="Lomsadze A."/>
            <person name="Borodovsky M."/>
        </authorList>
    </citation>
    <scope>NUCLEOTIDE SEQUENCE [LARGE SCALE GENOMIC DNA]</scope>
    <source>
        <strain evidence="1 2">C-169</strain>
    </source>
</reference>
<protein>
    <submittedName>
        <fullName evidence="1">Uncharacterized protein</fullName>
    </submittedName>
</protein>
<dbReference type="KEGG" id="csl:COCSUDRAFT_63865"/>
<comment type="caution">
    <text evidence="1">The sequence shown here is derived from an EMBL/GenBank/DDBJ whole genome shotgun (WGS) entry which is preliminary data.</text>
</comment>
<accession>I0YWF9</accession>
<dbReference type="AlphaFoldDB" id="I0YWF9"/>
<evidence type="ECO:0000313" key="1">
    <source>
        <dbReference type="EMBL" id="EIE22728.1"/>
    </source>
</evidence>
<evidence type="ECO:0000313" key="2">
    <source>
        <dbReference type="Proteomes" id="UP000007264"/>
    </source>
</evidence>
<dbReference type="Proteomes" id="UP000007264">
    <property type="component" value="Unassembled WGS sequence"/>
</dbReference>
<sequence length="131" mass="14338">MLQVTPTQTVRVRRLPLLTTELRSRVAAALAQTAATQQALAGTLEKVQAAGERIKSLQEGNKSLRTEIGGEQIKLQAAAQVLLEQEGPSAIYEELLSNLQDSRAEAQAFMRVSHFIMDEALSRKESLNAHT</sequence>
<name>I0YWF9_COCSC</name>